<dbReference type="OrthoDB" id="9942944at2"/>
<reference evidence="1 2" key="1">
    <citation type="submission" date="2018-03" db="EMBL/GenBank/DDBJ databases">
        <title>Genomic Encyclopedia of Archaeal and Bacterial Type Strains, Phase II (KMG-II): from individual species to whole genera.</title>
        <authorList>
            <person name="Goeker M."/>
        </authorList>
    </citation>
    <scope>NUCLEOTIDE SEQUENCE [LARGE SCALE GENOMIC DNA]</scope>
    <source>
        <strain evidence="1 2">DSM 25027</strain>
    </source>
</reference>
<dbReference type="AlphaFoldDB" id="A0A2T0MA39"/>
<sequence>MKSKFLFKIISVATFSVLLFGCSSDNEDNPEDTIEISRELLIGTWTRDDADIILEEDGTGESEVYDFESGNNDLQFRPLTWRFDSNILTINFSVTGTSIFQIIELDGSNMRLQDSNGVRRDYSRK</sequence>
<evidence type="ECO:0000313" key="1">
    <source>
        <dbReference type="EMBL" id="PRX54397.1"/>
    </source>
</evidence>
<proteinExistence type="predicted"/>
<dbReference type="EMBL" id="PVYX01000002">
    <property type="protein sequence ID" value="PRX54397.1"/>
    <property type="molecule type" value="Genomic_DNA"/>
</dbReference>
<comment type="caution">
    <text evidence="1">The sequence shown here is derived from an EMBL/GenBank/DDBJ whole genome shotgun (WGS) entry which is preliminary data.</text>
</comment>
<keyword evidence="2" id="KW-1185">Reference proteome</keyword>
<dbReference type="RefSeq" id="WP_106145680.1">
    <property type="nucleotide sequence ID" value="NZ_PVYX01000002.1"/>
</dbReference>
<protein>
    <recommendedName>
        <fullName evidence="3">Lipocalin-like protein</fullName>
    </recommendedName>
</protein>
<gene>
    <name evidence="1" type="ORF">CLV81_2798</name>
</gene>
<accession>A0A2T0MA39</accession>
<dbReference type="PROSITE" id="PS51257">
    <property type="entry name" value="PROKAR_LIPOPROTEIN"/>
    <property type="match status" value="1"/>
</dbReference>
<dbReference type="Proteomes" id="UP000237640">
    <property type="component" value="Unassembled WGS sequence"/>
</dbReference>
<name>A0A2T0MA39_9FLAO</name>
<evidence type="ECO:0000313" key="2">
    <source>
        <dbReference type="Proteomes" id="UP000237640"/>
    </source>
</evidence>
<organism evidence="1 2">
    <name type="scientific">Flagellimonas meridianipacifica</name>
    <dbReference type="NCBI Taxonomy" id="1080225"/>
    <lineage>
        <taxon>Bacteria</taxon>
        <taxon>Pseudomonadati</taxon>
        <taxon>Bacteroidota</taxon>
        <taxon>Flavobacteriia</taxon>
        <taxon>Flavobacteriales</taxon>
        <taxon>Flavobacteriaceae</taxon>
        <taxon>Flagellimonas</taxon>
    </lineage>
</organism>
<evidence type="ECO:0008006" key="3">
    <source>
        <dbReference type="Google" id="ProtNLM"/>
    </source>
</evidence>